<sequence>MIDRDQLQVERRSTVAHELVHDERRVYPTEPALRIREETLVERTAARRLIELPDLVDALRACSSRHASDVADHLWVDRPMLEARMESLDPVEVAELEHHLEDQWLWIP</sequence>
<protein>
    <recommendedName>
        <fullName evidence="3">IrrE N-terminal-like domain-containing protein</fullName>
    </recommendedName>
</protein>
<comment type="caution">
    <text evidence="1">The sequence shown here is derived from an EMBL/GenBank/DDBJ whole genome shotgun (WGS) entry which is preliminary data.</text>
</comment>
<dbReference type="Proteomes" id="UP001141629">
    <property type="component" value="Unassembled WGS sequence"/>
</dbReference>
<name>A0A9X2YS09_9MYCO</name>
<dbReference type="EMBL" id="JACKVK010000014">
    <property type="protein sequence ID" value="MCV7424393.1"/>
    <property type="molecule type" value="Genomic_DNA"/>
</dbReference>
<dbReference type="AlphaFoldDB" id="A0A9X2YS09"/>
<gene>
    <name evidence="1" type="ORF">H7K45_27990</name>
</gene>
<reference evidence="1" key="2">
    <citation type="journal article" date="2022" name="BMC Genomics">
        <title>Comparative genome analysis of mycobacteria focusing on tRNA and non-coding RNA.</title>
        <authorList>
            <person name="Behra P.R.K."/>
            <person name="Pettersson B.M.F."/>
            <person name="Ramesh M."/>
            <person name="Das S."/>
            <person name="Dasgupta S."/>
            <person name="Kirsebom L.A."/>
        </authorList>
    </citation>
    <scope>NUCLEOTIDE SEQUENCE</scope>
    <source>
        <strain evidence="1">DSM 44838</strain>
    </source>
</reference>
<evidence type="ECO:0000313" key="1">
    <source>
        <dbReference type="EMBL" id="MCV7424393.1"/>
    </source>
</evidence>
<accession>A0A9X2YS09</accession>
<reference evidence="1" key="1">
    <citation type="submission" date="2020-07" db="EMBL/GenBank/DDBJ databases">
        <authorList>
            <person name="Pettersson B.M.F."/>
            <person name="Behra P.R.K."/>
            <person name="Ramesh M."/>
            <person name="Das S."/>
            <person name="Dasgupta S."/>
            <person name="Kirsebom L.A."/>
        </authorList>
    </citation>
    <scope>NUCLEOTIDE SEQUENCE</scope>
    <source>
        <strain evidence="1">DSM 44838</strain>
    </source>
</reference>
<evidence type="ECO:0008006" key="3">
    <source>
        <dbReference type="Google" id="ProtNLM"/>
    </source>
</evidence>
<keyword evidence="2" id="KW-1185">Reference proteome</keyword>
<proteinExistence type="predicted"/>
<organism evidence="1 2">
    <name type="scientific">Mycobacterium yunnanensis</name>
    <dbReference type="NCBI Taxonomy" id="368477"/>
    <lineage>
        <taxon>Bacteria</taxon>
        <taxon>Bacillati</taxon>
        <taxon>Actinomycetota</taxon>
        <taxon>Actinomycetes</taxon>
        <taxon>Mycobacteriales</taxon>
        <taxon>Mycobacteriaceae</taxon>
        <taxon>Mycobacterium</taxon>
    </lineage>
</organism>
<evidence type="ECO:0000313" key="2">
    <source>
        <dbReference type="Proteomes" id="UP001141629"/>
    </source>
</evidence>